<name>A0A8T3D277_9TELE</name>
<dbReference type="Proteomes" id="UP000829720">
    <property type="component" value="Unassembled WGS sequence"/>
</dbReference>
<feature type="compositionally biased region" description="Polar residues" evidence="1">
    <location>
        <begin position="525"/>
        <end position="534"/>
    </location>
</feature>
<feature type="region of interest" description="Disordered" evidence="1">
    <location>
        <begin position="126"/>
        <end position="153"/>
    </location>
</feature>
<dbReference type="GO" id="GO:0030174">
    <property type="term" value="P:regulation of DNA-templated DNA replication initiation"/>
    <property type="evidence" value="ECO:0007669"/>
    <property type="project" value="TreeGrafter"/>
</dbReference>
<feature type="region of interest" description="Disordered" evidence="1">
    <location>
        <begin position="505"/>
        <end position="551"/>
    </location>
</feature>
<feature type="region of interest" description="Disordered" evidence="1">
    <location>
        <begin position="770"/>
        <end position="841"/>
    </location>
</feature>
<dbReference type="GO" id="GO:0007095">
    <property type="term" value="P:mitotic G2 DNA damage checkpoint signaling"/>
    <property type="evidence" value="ECO:0007669"/>
    <property type="project" value="TreeGrafter"/>
</dbReference>
<feature type="region of interest" description="Disordered" evidence="1">
    <location>
        <begin position="640"/>
        <end position="659"/>
    </location>
</feature>
<feature type="compositionally biased region" description="Basic residues" evidence="1">
    <location>
        <begin position="267"/>
        <end position="277"/>
    </location>
</feature>
<dbReference type="InterPro" id="IPR026153">
    <property type="entry name" value="Treslin"/>
</dbReference>
<feature type="region of interest" description="Disordered" evidence="1">
    <location>
        <begin position="940"/>
        <end position="983"/>
    </location>
</feature>
<dbReference type="PANTHER" id="PTHR21556:SF2">
    <property type="entry name" value="TRESLIN"/>
    <property type="match status" value="1"/>
</dbReference>
<feature type="compositionally biased region" description="Low complexity" evidence="1">
    <location>
        <begin position="314"/>
        <end position="326"/>
    </location>
</feature>
<feature type="region of interest" description="Disordered" evidence="1">
    <location>
        <begin position="428"/>
        <end position="471"/>
    </location>
</feature>
<feature type="region of interest" description="Disordered" evidence="1">
    <location>
        <begin position="1137"/>
        <end position="1177"/>
    </location>
</feature>
<accession>A0A8T3D277</accession>
<dbReference type="GO" id="GO:0010212">
    <property type="term" value="P:response to ionizing radiation"/>
    <property type="evidence" value="ECO:0007669"/>
    <property type="project" value="InterPro"/>
</dbReference>
<dbReference type="GO" id="GO:0003682">
    <property type="term" value="F:chromatin binding"/>
    <property type="evidence" value="ECO:0007669"/>
    <property type="project" value="TreeGrafter"/>
</dbReference>
<dbReference type="GO" id="GO:0006260">
    <property type="term" value="P:DNA replication"/>
    <property type="evidence" value="ECO:0007669"/>
    <property type="project" value="InterPro"/>
</dbReference>
<feature type="compositionally biased region" description="Polar residues" evidence="1">
    <location>
        <begin position="442"/>
        <end position="454"/>
    </location>
</feature>
<evidence type="ECO:0000313" key="3">
    <source>
        <dbReference type="Proteomes" id="UP000829720"/>
    </source>
</evidence>
<feature type="compositionally biased region" description="Polar residues" evidence="1">
    <location>
        <begin position="577"/>
        <end position="601"/>
    </location>
</feature>
<dbReference type="AlphaFoldDB" id="A0A8T3D277"/>
<reference evidence="2" key="1">
    <citation type="submission" date="2021-01" db="EMBL/GenBank/DDBJ databases">
        <authorList>
            <person name="Zahm M."/>
            <person name="Roques C."/>
            <person name="Cabau C."/>
            <person name="Klopp C."/>
            <person name="Donnadieu C."/>
            <person name="Jouanno E."/>
            <person name="Lampietro C."/>
            <person name="Louis A."/>
            <person name="Herpin A."/>
            <person name="Echchiki A."/>
            <person name="Berthelot C."/>
            <person name="Parey E."/>
            <person name="Roest-Crollius H."/>
            <person name="Braasch I."/>
            <person name="Postlethwait J."/>
            <person name="Bobe J."/>
            <person name="Montfort J."/>
            <person name="Bouchez O."/>
            <person name="Begum T."/>
            <person name="Mejri S."/>
            <person name="Adams A."/>
            <person name="Chen W.-J."/>
            <person name="Guiguen Y."/>
        </authorList>
    </citation>
    <scope>NUCLEOTIDE SEQUENCE</scope>
    <source>
        <tissue evidence="2">Blood</tissue>
    </source>
</reference>
<feature type="region of interest" description="Disordered" evidence="1">
    <location>
        <begin position="872"/>
        <end position="898"/>
    </location>
</feature>
<proteinExistence type="predicted"/>
<feature type="compositionally biased region" description="Polar residues" evidence="1">
    <location>
        <begin position="940"/>
        <end position="949"/>
    </location>
</feature>
<dbReference type="PANTHER" id="PTHR21556">
    <property type="entry name" value="TRESLIN"/>
    <property type="match status" value="1"/>
</dbReference>
<feature type="region of interest" description="Disordered" evidence="1">
    <location>
        <begin position="215"/>
        <end position="365"/>
    </location>
</feature>
<comment type="caution">
    <text evidence="2">The sequence shown here is derived from an EMBL/GenBank/DDBJ whole genome shotgun (WGS) entry which is preliminary data.</text>
</comment>
<feature type="compositionally biased region" description="Low complexity" evidence="1">
    <location>
        <begin position="782"/>
        <end position="792"/>
    </location>
</feature>
<feature type="compositionally biased region" description="Polar residues" evidence="1">
    <location>
        <begin position="336"/>
        <end position="347"/>
    </location>
</feature>
<dbReference type="GO" id="GO:0005634">
    <property type="term" value="C:nucleus"/>
    <property type="evidence" value="ECO:0007669"/>
    <property type="project" value="InterPro"/>
</dbReference>
<feature type="region of interest" description="Disordered" evidence="1">
    <location>
        <begin position="564"/>
        <end position="602"/>
    </location>
</feature>
<protein>
    <submittedName>
        <fullName evidence="2">Uncharacterized protein</fullName>
    </submittedName>
</protein>
<dbReference type="GO" id="GO:0033314">
    <property type="term" value="P:mitotic DNA replication checkpoint signaling"/>
    <property type="evidence" value="ECO:0007669"/>
    <property type="project" value="InterPro"/>
</dbReference>
<dbReference type="EMBL" id="JAERUA010000015">
    <property type="protein sequence ID" value="KAI1889764.1"/>
    <property type="molecule type" value="Genomic_DNA"/>
</dbReference>
<evidence type="ECO:0000256" key="1">
    <source>
        <dbReference type="SAM" id="MobiDB-lite"/>
    </source>
</evidence>
<feature type="compositionally biased region" description="Polar residues" evidence="1">
    <location>
        <begin position="217"/>
        <end position="226"/>
    </location>
</feature>
<evidence type="ECO:0000313" key="2">
    <source>
        <dbReference type="EMBL" id="KAI1889764.1"/>
    </source>
</evidence>
<keyword evidence="3" id="KW-1185">Reference proteome</keyword>
<gene>
    <name evidence="2" type="ORF">AGOR_G00166290</name>
</gene>
<feature type="compositionally biased region" description="Polar residues" evidence="1">
    <location>
        <begin position="640"/>
        <end position="658"/>
    </location>
</feature>
<dbReference type="OrthoDB" id="5812172at2759"/>
<sequence>MLFFRSGMLTRHRSMNDASQSLRQIEMPRKSVRVGKPNLHLPAEKPSLELPPPQKQAVQEVTKVRRNLFNQDSKLPRSQSVSAVEGIKRKRLHLKDSSDRHTLLTKNVAETPLHKQVSNRLLHRLKTGRKSDPSDMCIVEESPIKPMSDLRRSPRIKNLSFTRRHSSSFYSSSQMRSRNLDRVLSSSQLSLSDSKLDDFSVTMVRSPMRLLFGATESPKQSASLESCNRRSRRRHFLGSADSEVFESPKKSPRQNNQKQIESVHGGKTPRKSPHKPCRNSPRTPSRKVPPPPSRKSPHTPSRIMPNTPSRKSPRTPSRIMPSTPSRRSPRAPSRKSLCTPSKSSPHTPSRKAPHTPLKMSGVCPSESPVTGFALGETRMKLRGSPFRSPSHIDLVMATPQKDSPVQTPAKSVSQPLLLGKSCVPYGKSLESPSRTPRKCVTWSPSSQKMQSEGNGTAFKVPDSPCLSSRSSPRLLGTPVKFNSPFKSLKKAGVFKTPDECIISPKSLSSITPKSPRPGTSEIKAKTSQYHGPQRSSERIVRKLGTPGKDDPVILSSQLKFCLDSQRAKAASPPDHYSPQTPSSKHAQKSPCTTNSILTRSRGTPDDILSEVQFLTPEKTKVTTRERSFRLAASEPKLKTSNRTHCENTTDISASSPNCKTVPEQGRVIRGMTKRYSSSQSDNCDQMSTVRQNRSMPSTMLQQELVSGSLGTPKSVSTQLSLLEVDLDVQSDSQQLDSSQATTEDDSIDICNAMVVKTQLSGGIKMNVTFSKKPSKSDIRVESTPLPSSSTTPGRSYGFRRTADRQQRAAAARIGSPEGVPRFSTPRASKEFRKQPKPSTPDALTYQVELEMQASGLPKLKFKRTDSFSAQEDTVKTSTKMRSHGQVTVKPSRVDSPLSHCAKHRDAGYASPSLCTHATPAKSTPGKGGVQTYICQSYTPTGHTASTPSPSGAGELAPWTPSPQSRGRCTPENLDSWPRRKRARSEVTGVKEKYVRGDPLHEEMEDPELEGIYRLQEPDEFKEMGDQLSMEVAGLRSREQGSGGILVTMTADKSQLGRLEDTDIPETLHSQFAAVESLTCDDRLPWFPGEGSVLSAVTPPSTKIRKPVSASGILALTHSPLLYKSKKQSKADCNFRDELESGSHVNKMGSAEQELSPFSQPPRRQPNNRTYSRKRLLN</sequence>
<organism evidence="2 3">
    <name type="scientific">Albula goreensis</name>
    <dbReference type="NCBI Taxonomy" id="1534307"/>
    <lineage>
        <taxon>Eukaryota</taxon>
        <taxon>Metazoa</taxon>
        <taxon>Chordata</taxon>
        <taxon>Craniata</taxon>
        <taxon>Vertebrata</taxon>
        <taxon>Euteleostomi</taxon>
        <taxon>Actinopterygii</taxon>
        <taxon>Neopterygii</taxon>
        <taxon>Teleostei</taxon>
        <taxon>Albuliformes</taxon>
        <taxon>Albulidae</taxon>
        <taxon>Albula</taxon>
    </lineage>
</organism>